<dbReference type="NCBIfam" id="NF003995">
    <property type="entry name" value="PRK05472.2-4"/>
    <property type="match status" value="1"/>
</dbReference>
<keyword evidence="4 7" id="KW-0520">NAD</keyword>
<reference evidence="9 10" key="1">
    <citation type="journal article" date="2018" name="Int. J. Syst. Evol. Microbiol.">
        <title>Lactobacillus bambusae sp. nov., isolated from a traditional fermented Ma-bamboo shoots of Taiwan.</title>
        <authorList>
            <person name="Wang L.-T."/>
        </authorList>
    </citation>
    <scope>NUCLEOTIDE SEQUENCE [LARGE SCALE GENOMIC DNA]</scope>
    <source>
        <strain evidence="9 10">BS-W1</strain>
    </source>
</reference>
<dbReference type="EMBL" id="QCXQ01000006">
    <property type="protein sequence ID" value="PWF99401.1"/>
    <property type="molecule type" value="Genomic_DNA"/>
</dbReference>
<dbReference type="SMART" id="SM00881">
    <property type="entry name" value="CoA_binding"/>
    <property type="match status" value="1"/>
</dbReference>
<keyword evidence="2 7" id="KW-0678">Repressor</keyword>
<evidence type="ECO:0000256" key="3">
    <source>
        <dbReference type="ARBA" id="ARBA00023015"/>
    </source>
</evidence>
<dbReference type="SUPFAM" id="SSF51735">
    <property type="entry name" value="NAD(P)-binding Rossmann-fold domains"/>
    <property type="match status" value="1"/>
</dbReference>
<comment type="caution">
    <text evidence="9">The sequence shown here is derived from an EMBL/GenBank/DDBJ whole genome shotgun (WGS) entry which is preliminary data.</text>
</comment>
<keyword evidence="3 7" id="KW-0805">Transcription regulation</keyword>
<gene>
    <name evidence="7" type="primary">rex</name>
    <name evidence="9" type="ORF">DCM90_08080</name>
</gene>
<evidence type="ECO:0000256" key="7">
    <source>
        <dbReference type="HAMAP-Rule" id="MF_01131"/>
    </source>
</evidence>
<dbReference type="InterPro" id="IPR022876">
    <property type="entry name" value="Tscrpt_rep_Rex"/>
</dbReference>
<keyword evidence="1 7" id="KW-0963">Cytoplasm</keyword>
<dbReference type="Pfam" id="PF02629">
    <property type="entry name" value="CoA_binding"/>
    <property type="match status" value="1"/>
</dbReference>
<accession>A0A2V1MWZ2</accession>
<dbReference type="OrthoDB" id="9784760at2"/>
<evidence type="ECO:0000313" key="10">
    <source>
        <dbReference type="Proteomes" id="UP000245080"/>
    </source>
</evidence>
<dbReference type="NCBIfam" id="NF003991">
    <property type="entry name" value="PRK05472.1-5"/>
    <property type="match status" value="1"/>
</dbReference>
<keyword evidence="5 7" id="KW-0238">DNA-binding</keyword>
<dbReference type="Proteomes" id="UP000245080">
    <property type="component" value="Unassembled WGS sequence"/>
</dbReference>
<organism evidence="9 10">
    <name type="scientific">Levilactobacillus bambusae</name>
    <dbReference type="NCBI Taxonomy" id="2024736"/>
    <lineage>
        <taxon>Bacteria</taxon>
        <taxon>Bacillati</taxon>
        <taxon>Bacillota</taxon>
        <taxon>Bacilli</taxon>
        <taxon>Lactobacillales</taxon>
        <taxon>Lactobacillaceae</taxon>
        <taxon>Levilactobacillus</taxon>
    </lineage>
</organism>
<feature type="binding site" evidence="7">
    <location>
        <begin position="90"/>
        <end position="95"/>
    </location>
    <ligand>
        <name>NAD(+)</name>
        <dbReference type="ChEBI" id="CHEBI:57540"/>
    </ligand>
</feature>
<dbReference type="Gene3D" id="1.10.10.10">
    <property type="entry name" value="Winged helix-like DNA-binding domain superfamily/Winged helix DNA-binding domain"/>
    <property type="match status" value="1"/>
</dbReference>
<dbReference type="InterPro" id="IPR058203">
    <property type="entry name" value="Rex_bacilli-type"/>
</dbReference>
<dbReference type="GO" id="GO:0005737">
    <property type="term" value="C:cytoplasm"/>
    <property type="evidence" value="ECO:0007669"/>
    <property type="project" value="UniProtKB-SubCell"/>
</dbReference>
<dbReference type="PANTHER" id="PTHR35786">
    <property type="entry name" value="REDOX-SENSING TRANSCRIPTIONAL REPRESSOR REX"/>
    <property type="match status" value="1"/>
</dbReference>
<evidence type="ECO:0000256" key="6">
    <source>
        <dbReference type="ARBA" id="ARBA00023163"/>
    </source>
</evidence>
<dbReference type="NCBIfam" id="NF003994">
    <property type="entry name" value="PRK05472.2-3"/>
    <property type="match status" value="1"/>
</dbReference>
<dbReference type="GO" id="GO:0003700">
    <property type="term" value="F:DNA-binding transcription factor activity"/>
    <property type="evidence" value="ECO:0007669"/>
    <property type="project" value="UniProtKB-UniRule"/>
</dbReference>
<comment type="function">
    <text evidence="7">Modulates transcription in response to changes in cellular NADH/NAD(+) redox state.</text>
</comment>
<name>A0A2V1MWZ2_9LACO</name>
<feature type="domain" description="CoA-binding" evidence="8">
    <location>
        <begin position="79"/>
        <end position="180"/>
    </location>
</feature>
<dbReference type="PANTHER" id="PTHR35786:SF1">
    <property type="entry name" value="REDOX-SENSING TRANSCRIPTIONAL REPRESSOR REX 1"/>
    <property type="match status" value="1"/>
</dbReference>
<dbReference type="NCBIfam" id="NF003989">
    <property type="entry name" value="PRK05472.1-3"/>
    <property type="match status" value="1"/>
</dbReference>
<dbReference type="InterPro" id="IPR009718">
    <property type="entry name" value="Rex_DNA-bd_C_dom"/>
</dbReference>
<evidence type="ECO:0000256" key="5">
    <source>
        <dbReference type="ARBA" id="ARBA00023125"/>
    </source>
</evidence>
<protein>
    <recommendedName>
        <fullName evidence="7">Redox-sensing transcriptional repressor Rex</fullName>
    </recommendedName>
</protein>
<dbReference type="HAMAP" id="MF_01131">
    <property type="entry name" value="Rex"/>
    <property type="match status" value="1"/>
</dbReference>
<sequence length="215" mass="24077">MVEQKIPRATAKRLPIYYRYLNILLDADKTRVSSTELSEAVKVDSATIRRDFSYFGALGKRGYGYDVENLIKFFKKILNQDKLTNVALVGVGNLGHALLNFNFHQNSNVRISAAFDTNEKIANTIQSGVPIYPMSDLKLQLEDQRIQVVILTVPSEVGQAVADEAVEAGVKGILNFTQLRLSVPKDVRVQNVDLTNELQTLIYFLEHYNAGNEEG</sequence>
<dbReference type="Pfam" id="PF06971">
    <property type="entry name" value="Put_DNA-bind_N"/>
    <property type="match status" value="1"/>
</dbReference>
<dbReference type="RefSeq" id="WP_109250859.1">
    <property type="nucleotide sequence ID" value="NZ_QCXQ01000006.1"/>
</dbReference>
<evidence type="ECO:0000313" key="9">
    <source>
        <dbReference type="EMBL" id="PWF99401.1"/>
    </source>
</evidence>
<dbReference type="GO" id="GO:0051775">
    <property type="term" value="P:response to redox state"/>
    <property type="evidence" value="ECO:0007669"/>
    <property type="project" value="InterPro"/>
</dbReference>
<comment type="subunit">
    <text evidence="7">Homodimer.</text>
</comment>
<dbReference type="InterPro" id="IPR036388">
    <property type="entry name" value="WH-like_DNA-bd_sf"/>
</dbReference>
<dbReference type="GO" id="GO:0045892">
    <property type="term" value="P:negative regulation of DNA-templated transcription"/>
    <property type="evidence" value="ECO:0007669"/>
    <property type="project" value="InterPro"/>
</dbReference>
<dbReference type="AlphaFoldDB" id="A0A2V1MWZ2"/>
<dbReference type="InterPro" id="IPR003781">
    <property type="entry name" value="CoA-bd"/>
</dbReference>
<evidence type="ECO:0000256" key="2">
    <source>
        <dbReference type="ARBA" id="ARBA00022491"/>
    </source>
</evidence>
<evidence type="ECO:0000256" key="1">
    <source>
        <dbReference type="ARBA" id="ARBA00022490"/>
    </source>
</evidence>
<comment type="subcellular location">
    <subcellularLocation>
        <location evidence="7">Cytoplasm</location>
    </subcellularLocation>
</comment>
<feature type="DNA-binding region" description="H-T-H motif" evidence="7">
    <location>
        <begin position="16"/>
        <end position="55"/>
    </location>
</feature>
<proteinExistence type="inferred from homology"/>
<dbReference type="InterPro" id="IPR036390">
    <property type="entry name" value="WH_DNA-bd_sf"/>
</dbReference>
<dbReference type="Gene3D" id="3.40.50.720">
    <property type="entry name" value="NAD(P)-binding Rossmann-like Domain"/>
    <property type="match status" value="1"/>
</dbReference>
<comment type="similarity">
    <text evidence="7">Belongs to the transcriptional regulatory Rex family.</text>
</comment>
<keyword evidence="10" id="KW-1185">Reference proteome</keyword>
<keyword evidence="6 7" id="KW-0804">Transcription</keyword>
<evidence type="ECO:0000256" key="4">
    <source>
        <dbReference type="ARBA" id="ARBA00023027"/>
    </source>
</evidence>
<dbReference type="NCBIfam" id="NF003996">
    <property type="entry name" value="PRK05472.2-5"/>
    <property type="match status" value="1"/>
</dbReference>
<dbReference type="SUPFAM" id="SSF46785">
    <property type="entry name" value="Winged helix' DNA-binding domain"/>
    <property type="match status" value="1"/>
</dbReference>
<evidence type="ECO:0000259" key="8">
    <source>
        <dbReference type="SMART" id="SM00881"/>
    </source>
</evidence>
<dbReference type="InterPro" id="IPR036291">
    <property type="entry name" value="NAD(P)-bd_dom_sf"/>
</dbReference>
<dbReference type="GO" id="GO:0003677">
    <property type="term" value="F:DNA binding"/>
    <property type="evidence" value="ECO:0007669"/>
    <property type="project" value="UniProtKB-UniRule"/>
</dbReference>